<evidence type="ECO:0000313" key="2">
    <source>
        <dbReference type="Proteomes" id="UP000275078"/>
    </source>
</evidence>
<sequence length="65" mass="7304">MNSLSDRVATCGYKLKPTQAPLHSPMVQLLIGELVLRWVLTRDTLLLYLCLFSPWTDGITAMTLP</sequence>
<reference evidence="1 2" key="1">
    <citation type="journal article" date="2018" name="Nat. Ecol. Evol.">
        <title>Pezizomycetes genomes reveal the molecular basis of ectomycorrhizal truffle lifestyle.</title>
        <authorList>
            <person name="Murat C."/>
            <person name="Payen T."/>
            <person name="Noel B."/>
            <person name="Kuo A."/>
            <person name="Morin E."/>
            <person name="Chen J."/>
            <person name="Kohler A."/>
            <person name="Krizsan K."/>
            <person name="Balestrini R."/>
            <person name="Da Silva C."/>
            <person name="Montanini B."/>
            <person name="Hainaut M."/>
            <person name="Levati E."/>
            <person name="Barry K.W."/>
            <person name="Belfiori B."/>
            <person name="Cichocki N."/>
            <person name="Clum A."/>
            <person name="Dockter R.B."/>
            <person name="Fauchery L."/>
            <person name="Guy J."/>
            <person name="Iotti M."/>
            <person name="Le Tacon F."/>
            <person name="Lindquist E.A."/>
            <person name="Lipzen A."/>
            <person name="Malagnac F."/>
            <person name="Mello A."/>
            <person name="Molinier V."/>
            <person name="Miyauchi S."/>
            <person name="Poulain J."/>
            <person name="Riccioni C."/>
            <person name="Rubini A."/>
            <person name="Sitrit Y."/>
            <person name="Splivallo R."/>
            <person name="Traeger S."/>
            <person name="Wang M."/>
            <person name="Zifcakova L."/>
            <person name="Wipf D."/>
            <person name="Zambonelli A."/>
            <person name="Paolocci F."/>
            <person name="Nowrousian M."/>
            <person name="Ottonello S."/>
            <person name="Baldrian P."/>
            <person name="Spatafora J.W."/>
            <person name="Henrissat B."/>
            <person name="Nagy L.G."/>
            <person name="Aury J.M."/>
            <person name="Wincker P."/>
            <person name="Grigoriev I.V."/>
            <person name="Bonfante P."/>
            <person name="Martin F.M."/>
        </authorList>
    </citation>
    <scope>NUCLEOTIDE SEQUENCE [LARGE SCALE GENOMIC DNA]</scope>
    <source>
        <strain evidence="1 2">RN42</strain>
    </source>
</reference>
<gene>
    <name evidence="1" type="ORF">BJ508DRAFT_74771</name>
</gene>
<keyword evidence="2" id="KW-1185">Reference proteome</keyword>
<dbReference type="EMBL" id="ML119666">
    <property type="protein sequence ID" value="RPA83221.1"/>
    <property type="molecule type" value="Genomic_DNA"/>
</dbReference>
<protein>
    <submittedName>
        <fullName evidence="1">Uncharacterized protein</fullName>
    </submittedName>
</protein>
<accession>A0A3N4IGB3</accession>
<dbReference type="AlphaFoldDB" id="A0A3N4IGB3"/>
<name>A0A3N4IGB3_ASCIM</name>
<proteinExistence type="predicted"/>
<organism evidence="1 2">
    <name type="scientific">Ascobolus immersus RN42</name>
    <dbReference type="NCBI Taxonomy" id="1160509"/>
    <lineage>
        <taxon>Eukaryota</taxon>
        <taxon>Fungi</taxon>
        <taxon>Dikarya</taxon>
        <taxon>Ascomycota</taxon>
        <taxon>Pezizomycotina</taxon>
        <taxon>Pezizomycetes</taxon>
        <taxon>Pezizales</taxon>
        <taxon>Ascobolaceae</taxon>
        <taxon>Ascobolus</taxon>
    </lineage>
</organism>
<evidence type="ECO:0000313" key="1">
    <source>
        <dbReference type="EMBL" id="RPA83221.1"/>
    </source>
</evidence>
<dbReference type="Proteomes" id="UP000275078">
    <property type="component" value="Unassembled WGS sequence"/>
</dbReference>